<dbReference type="EMBL" id="BMER01000001">
    <property type="protein sequence ID" value="GGG80571.1"/>
    <property type="molecule type" value="Genomic_DNA"/>
</dbReference>
<comment type="caution">
    <text evidence="2">The sequence shown here is derived from an EMBL/GenBank/DDBJ whole genome shotgun (WGS) entry which is preliminary data.</text>
</comment>
<sequence>MASHYHRDNNGRQKSPAKRFLSVLGLFMFGLYLVLGLVVIFWKDFPLELDRTYRVLFGVLLVVYSFFRFVRLWQNR</sequence>
<feature type="transmembrane region" description="Helical" evidence="1">
    <location>
        <begin position="53"/>
        <end position="70"/>
    </location>
</feature>
<evidence type="ECO:0000313" key="2">
    <source>
        <dbReference type="EMBL" id="GGG80571.1"/>
    </source>
</evidence>
<organism evidence="2 3">
    <name type="scientific">Parapedobacter pyrenivorans</name>
    <dbReference type="NCBI Taxonomy" id="1305674"/>
    <lineage>
        <taxon>Bacteria</taxon>
        <taxon>Pseudomonadati</taxon>
        <taxon>Bacteroidota</taxon>
        <taxon>Sphingobacteriia</taxon>
        <taxon>Sphingobacteriales</taxon>
        <taxon>Sphingobacteriaceae</taxon>
        <taxon>Parapedobacter</taxon>
    </lineage>
</organism>
<protein>
    <submittedName>
        <fullName evidence="2">Uncharacterized protein</fullName>
    </submittedName>
</protein>
<keyword evidence="1" id="KW-1133">Transmembrane helix</keyword>
<gene>
    <name evidence="2" type="ORF">GCM10007415_11290</name>
</gene>
<keyword evidence="3" id="KW-1185">Reference proteome</keyword>
<proteinExistence type="predicted"/>
<accession>A0A917HJ32</accession>
<dbReference type="Proteomes" id="UP000660862">
    <property type="component" value="Unassembled WGS sequence"/>
</dbReference>
<reference evidence="2" key="1">
    <citation type="journal article" date="2014" name="Int. J. Syst. Evol. Microbiol.">
        <title>Complete genome sequence of Corynebacterium casei LMG S-19264T (=DSM 44701T), isolated from a smear-ripened cheese.</title>
        <authorList>
            <consortium name="US DOE Joint Genome Institute (JGI-PGF)"/>
            <person name="Walter F."/>
            <person name="Albersmeier A."/>
            <person name="Kalinowski J."/>
            <person name="Ruckert C."/>
        </authorList>
    </citation>
    <scope>NUCLEOTIDE SEQUENCE</scope>
    <source>
        <strain evidence="2">CGMCC 1.12195</strain>
    </source>
</reference>
<feature type="transmembrane region" description="Helical" evidence="1">
    <location>
        <begin position="20"/>
        <end position="41"/>
    </location>
</feature>
<name>A0A917HJ32_9SPHI</name>
<keyword evidence="1" id="KW-0812">Transmembrane</keyword>
<keyword evidence="1" id="KW-0472">Membrane</keyword>
<evidence type="ECO:0000256" key="1">
    <source>
        <dbReference type="SAM" id="Phobius"/>
    </source>
</evidence>
<dbReference type="RefSeq" id="WP_188504923.1">
    <property type="nucleotide sequence ID" value="NZ_BMER01000001.1"/>
</dbReference>
<evidence type="ECO:0000313" key="3">
    <source>
        <dbReference type="Proteomes" id="UP000660862"/>
    </source>
</evidence>
<reference evidence="2" key="2">
    <citation type="submission" date="2020-09" db="EMBL/GenBank/DDBJ databases">
        <authorList>
            <person name="Sun Q."/>
            <person name="Zhou Y."/>
        </authorList>
    </citation>
    <scope>NUCLEOTIDE SEQUENCE</scope>
    <source>
        <strain evidence="2">CGMCC 1.12195</strain>
    </source>
</reference>
<dbReference type="AlphaFoldDB" id="A0A917HJ32"/>